<evidence type="ECO:0000313" key="1">
    <source>
        <dbReference type="EMBL" id="HGW94313.1"/>
    </source>
</evidence>
<reference evidence="1" key="1">
    <citation type="journal article" date="2020" name="mSystems">
        <title>Genome- and Community-Level Interaction Insights into Carbon Utilization and Element Cycling Functions of Hydrothermarchaeota in Hydrothermal Sediment.</title>
        <authorList>
            <person name="Zhou Z."/>
            <person name="Liu Y."/>
            <person name="Xu W."/>
            <person name="Pan J."/>
            <person name="Luo Z.H."/>
            <person name="Li M."/>
        </authorList>
    </citation>
    <scope>NUCLEOTIDE SEQUENCE [LARGE SCALE GENOMIC DNA]</scope>
    <source>
        <strain evidence="1">SpSt-402</strain>
    </source>
</reference>
<proteinExistence type="predicted"/>
<dbReference type="EMBL" id="DSRD01000535">
    <property type="protein sequence ID" value="HGW94313.1"/>
    <property type="molecule type" value="Genomic_DNA"/>
</dbReference>
<name>A0A832H3Q0_9CYAN</name>
<accession>A0A832H3Q0</accession>
<gene>
    <name evidence="1" type="ORF">ENR47_08540</name>
</gene>
<organism evidence="1">
    <name type="scientific">Oscillatoriales cyanobacterium SpSt-402</name>
    <dbReference type="NCBI Taxonomy" id="2282168"/>
    <lineage>
        <taxon>Bacteria</taxon>
        <taxon>Bacillati</taxon>
        <taxon>Cyanobacteriota</taxon>
        <taxon>Cyanophyceae</taxon>
        <taxon>Oscillatoriophycideae</taxon>
        <taxon>Oscillatoriales</taxon>
    </lineage>
</organism>
<dbReference type="AlphaFoldDB" id="A0A832H3Q0"/>
<sequence>MGINIRWENEFGKVLEEVPDPRNCLALALALSSLDETVCLRFIDPYGDTVFNQQQIPVLIQELQWLMQLITPNDVASLQDQPFRVYNLKTGQTENRVRVEKVSADEVMHLLTKIIELANQSNGATHTYLKFYGD</sequence>
<comment type="caution">
    <text evidence="1">The sequence shown here is derived from an EMBL/GenBank/DDBJ whole genome shotgun (WGS) entry which is preliminary data.</text>
</comment>
<protein>
    <submittedName>
        <fullName evidence="1">Uncharacterized protein</fullName>
    </submittedName>
</protein>